<dbReference type="InterPro" id="IPR011501">
    <property type="entry name" value="Noc3_N"/>
</dbReference>
<reference evidence="10 11" key="1">
    <citation type="journal article" date="2012" name="Eukaryot. Cell">
        <title>Draft genome sequence of CBS 2479, the standard type strain of Trichosporon asahii.</title>
        <authorList>
            <person name="Yang R.Y."/>
            <person name="Li H.T."/>
            <person name="Zhu H."/>
            <person name="Zhou G.P."/>
            <person name="Wang M."/>
            <person name="Wang L."/>
        </authorList>
    </citation>
    <scope>NUCLEOTIDE SEQUENCE [LARGE SCALE GENOMIC DNA]</scope>
    <source>
        <strain evidence="11">ATCC 90039 / CBS 2479 / JCM 2466 / KCTC 7840 / NCYC 2677 / UAMH 7654</strain>
    </source>
</reference>
<gene>
    <name evidence="10" type="ORF">A1Q1_00956</name>
</gene>
<dbReference type="Pfam" id="PF03914">
    <property type="entry name" value="CBF"/>
    <property type="match status" value="1"/>
</dbReference>
<dbReference type="PANTHER" id="PTHR14428">
    <property type="entry name" value="NUCLEOLAR COMPLEX PROTEIN 3"/>
    <property type="match status" value="1"/>
</dbReference>
<evidence type="ECO:0000256" key="7">
    <source>
        <dbReference type="SAM" id="MobiDB-lite"/>
    </source>
</evidence>
<evidence type="ECO:0000259" key="8">
    <source>
        <dbReference type="Pfam" id="PF03914"/>
    </source>
</evidence>
<feature type="compositionally biased region" description="Basic and acidic residues" evidence="7">
    <location>
        <begin position="248"/>
        <end position="268"/>
    </location>
</feature>
<dbReference type="EMBL" id="ALBS01000144">
    <property type="protein sequence ID" value="EJT49943.1"/>
    <property type="molecule type" value="Genomic_DNA"/>
</dbReference>
<feature type="region of interest" description="Disordered" evidence="7">
    <location>
        <begin position="577"/>
        <end position="605"/>
    </location>
</feature>
<feature type="compositionally biased region" description="Acidic residues" evidence="7">
    <location>
        <begin position="150"/>
        <end position="229"/>
    </location>
</feature>
<proteinExistence type="inferred from homology"/>
<dbReference type="InterPro" id="IPR005612">
    <property type="entry name" value="CCAAT-binding_factor"/>
</dbReference>
<comment type="caution">
    <text evidence="10">The sequence shown here is derived from an EMBL/GenBank/DDBJ whole genome shotgun (WGS) entry which is preliminary data.</text>
</comment>
<dbReference type="PIRSF" id="PIRSF028977">
    <property type="entry name" value="Nucleolar_complex_p3"/>
    <property type="match status" value="1"/>
</dbReference>
<feature type="compositionally biased region" description="Basic residues" evidence="7">
    <location>
        <begin position="1"/>
        <end position="14"/>
    </location>
</feature>
<dbReference type="Proteomes" id="UP000002748">
    <property type="component" value="Unassembled WGS sequence"/>
</dbReference>
<evidence type="ECO:0000256" key="3">
    <source>
        <dbReference type="ARBA" id="ARBA00023054"/>
    </source>
</evidence>
<protein>
    <recommendedName>
        <fullName evidence="5">Nucleolar complex-associated protein 3</fullName>
    </recommendedName>
</protein>
<feature type="coiled-coil region" evidence="6">
    <location>
        <begin position="613"/>
        <end position="649"/>
    </location>
</feature>
<evidence type="ECO:0000313" key="11">
    <source>
        <dbReference type="Proteomes" id="UP000002748"/>
    </source>
</evidence>
<comment type="subcellular location">
    <subcellularLocation>
        <location evidence="1 5">Nucleus</location>
        <location evidence="1 5">Nucleolus</location>
    </subcellularLocation>
</comment>
<dbReference type="GO" id="GO:0003682">
    <property type="term" value="F:chromatin binding"/>
    <property type="evidence" value="ECO:0007669"/>
    <property type="project" value="TreeGrafter"/>
</dbReference>
<evidence type="ECO:0000256" key="2">
    <source>
        <dbReference type="ARBA" id="ARBA00007797"/>
    </source>
</evidence>
<feature type="compositionally biased region" description="Acidic residues" evidence="7">
    <location>
        <begin position="79"/>
        <end position="96"/>
    </location>
</feature>
<feature type="compositionally biased region" description="Basic and acidic residues" evidence="7">
    <location>
        <begin position="56"/>
        <end position="69"/>
    </location>
</feature>
<feature type="compositionally biased region" description="Acidic residues" evidence="7">
    <location>
        <begin position="307"/>
        <end position="318"/>
    </location>
</feature>
<keyword evidence="3 6" id="KW-0175">Coiled coil</keyword>
<evidence type="ECO:0000313" key="10">
    <source>
        <dbReference type="EMBL" id="EJT49943.1"/>
    </source>
</evidence>
<dbReference type="GO" id="GO:0005730">
    <property type="term" value="C:nucleolus"/>
    <property type="evidence" value="ECO:0007669"/>
    <property type="project" value="UniProtKB-SubCell"/>
</dbReference>
<accession>J5QZM8</accession>
<keyword evidence="5" id="KW-0690">Ribosome biogenesis</keyword>
<dbReference type="AlphaFoldDB" id="J5QZM8"/>
<organism evidence="10 11">
    <name type="scientific">Trichosporon asahii var. asahii (strain ATCC 90039 / CBS 2479 / JCM 2466 / KCTC 7840 / NBRC 103889/ NCYC 2677 / UAMH 7654)</name>
    <name type="common">Yeast</name>
    <dbReference type="NCBI Taxonomy" id="1186058"/>
    <lineage>
        <taxon>Eukaryota</taxon>
        <taxon>Fungi</taxon>
        <taxon>Dikarya</taxon>
        <taxon>Basidiomycota</taxon>
        <taxon>Agaricomycotina</taxon>
        <taxon>Tremellomycetes</taxon>
        <taxon>Trichosporonales</taxon>
        <taxon>Trichosporonaceae</taxon>
        <taxon>Trichosporon</taxon>
    </lineage>
</organism>
<feature type="compositionally biased region" description="Basic and acidic residues" evidence="7">
    <location>
        <begin position="594"/>
        <end position="605"/>
    </location>
</feature>
<dbReference type="RefSeq" id="XP_014181054.1">
    <property type="nucleotide sequence ID" value="XM_014325579.1"/>
</dbReference>
<dbReference type="GO" id="GO:0042254">
    <property type="term" value="P:ribosome biogenesis"/>
    <property type="evidence" value="ECO:0007669"/>
    <property type="project" value="UniProtKB-KW"/>
</dbReference>
<dbReference type="HOGENOM" id="CLU_012441_0_0_1"/>
<evidence type="ECO:0000256" key="4">
    <source>
        <dbReference type="ARBA" id="ARBA00023242"/>
    </source>
</evidence>
<dbReference type="VEuPathDB" id="FungiDB:A1Q1_00956"/>
<dbReference type="GO" id="GO:0006270">
    <property type="term" value="P:DNA replication initiation"/>
    <property type="evidence" value="ECO:0007669"/>
    <property type="project" value="TreeGrafter"/>
</dbReference>
<dbReference type="OrthoDB" id="10263597at2759"/>
<feature type="compositionally biased region" description="Basic and acidic residues" evidence="7">
    <location>
        <begin position="23"/>
        <end position="47"/>
    </location>
</feature>
<feature type="domain" description="CCAAT-binding factor" evidence="8">
    <location>
        <begin position="726"/>
        <end position="912"/>
    </location>
</feature>
<evidence type="ECO:0000256" key="1">
    <source>
        <dbReference type="ARBA" id="ARBA00004604"/>
    </source>
</evidence>
<dbReference type="GeneID" id="25984470"/>
<dbReference type="Pfam" id="PF07540">
    <property type="entry name" value="NOC3p"/>
    <property type="match status" value="1"/>
</dbReference>
<sequence length="925" mass="103286">MGKPSKKALGKRKAPPAPQKSVSYDEPRMKADDQSNKKAKAEPEREVGPTGKPKRRPDQPKKVKLRDQKFIPVPKTEFASDDDEDLMDLGEDDELDIGQAGGFAAGLDRNALSRTTKETKRIHASEKARETFPEQKKKREPSPVSASDISDYDFDSEISLSGDEEGDDEPLPSGFDLDDSDLGSDLDSDDEEDDSEEGSDDGSLGSDDEDAFAAEYDALSEDSDDESEEEQPKPKKKKRKDEEAEYETAGRARWAEPESDEDKDHAEVGRLPIKLPTGEVQLVEGTTKIALPPPKKPAQQPKKVQPESEDESDDASDVDEAAAHLAAQPGRFGRMNIAEIVAAKGWKNVQKLAAAKEQLAQTGAEILGGGELVDVAPTITRLATFSLAEVQSPDEDGKMLPVPASIRATAFLSQLAVFKDLIPGYRIRQLTAQEEAEKVRDEVRRMREGEKALVRNYKTYLKALEVEVKGKTPLGTVALKCLCELLTAVPHFNFSENIMGVLVGRIGRRSWDDDSELILNTFVSVFHADLAATYSQALVKLIARMIKERKFQVHPNVLSCMLHLRLRTELTHMRANKKDLKRKGKFDKRKGKGKDKEEGPKFKSEIRKKWQTKNQRKREKELKEVEKEMAEAEAEVDQEEREQIQTETLKNLFVLYFSILKNPGRSPLLPAALEGISHFSHLINVDFFRDLLTVIRKIIADRKADDEEDEDLDPVGASQRVRIRMLGIVTAFELLSGQGEALNIDLGDFVTELFGLLRPLSLDTGIEDPPLMTEATAVAAAKQAQNKGRKAERAPTHTLSTSGLLFRCLEAIFFPRLFASTASAPPLRAAAFAKRLVECALFFPPATAKEAITFVRRLSAKEPKLANLLDTEERMFDGVYRPEMDDPQLTNPYTTSLYELDELADHHWDNKVRTETRKLRDANFV</sequence>
<feature type="compositionally biased region" description="Basic residues" evidence="7">
    <location>
        <begin position="579"/>
        <end position="593"/>
    </location>
</feature>
<name>J5QZM8_TRIAS</name>
<feature type="compositionally biased region" description="Basic and acidic residues" evidence="7">
    <location>
        <begin position="115"/>
        <end position="141"/>
    </location>
</feature>
<evidence type="ECO:0000256" key="6">
    <source>
        <dbReference type="SAM" id="Coils"/>
    </source>
</evidence>
<comment type="function">
    <text evidence="5">Required for synthesis of 60S ribosomal subunits and the transport of pre-ribosomes from the nucleoplasm to the cytoplasm.</text>
</comment>
<feature type="domain" description="Nucleolar complex-associated protein 3 N-terminal" evidence="9">
    <location>
        <begin position="355"/>
        <end position="460"/>
    </location>
</feature>
<dbReference type="InterPro" id="IPR016903">
    <property type="entry name" value="Nucleolar_cplx-assoc_3"/>
</dbReference>
<comment type="similarity">
    <text evidence="2 5">Belongs to the CBF/MAK21 family.</text>
</comment>
<feature type="region of interest" description="Disordered" evidence="7">
    <location>
        <begin position="1"/>
        <end position="318"/>
    </location>
</feature>
<evidence type="ECO:0000256" key="5">
    <source>
        <dbReference type="PIRNR" id="PIRNR028977"/>
    </source>
</evidence>
<dbReference type="KEGG" id="tasa:A1Q1_00956"/>
<evidence type="ECO:0000259" key="9">
    <source>
        <dbReference type="Pfam" id="PF07540"/>
    </source>
</evidence>
<keyword evidence="4" id="KW-0539">Nucleus</keyword>
<dbReference type="PANTHER" id="PTHR14428:SF5">
    <property type="entry name" value="NUCLEOLAR COMPLEX PROTEIN 3 HOMOLOG"/>
    <property type="match status" value="1"/>
</dbReference>